<dbReference type="KEGG" id="lvs:LOKVESSMR4R_00033"/>
<evidence type="ECO:0000313" key="2">
    <source>
        <dbReference type="Proteomes" id="UP000195273"/>
    </source>
</evidence>
<accession>A0A1Y0E7M2</accession>
<proteinExistence type="predicted"/>
<dbReference type="Proteomes" id="UP000195273">
    <property type="component" value="Chromosome"/>
</dbReference>
<dbReference type="AlphaFoldDB" id="A0A1Y0E7M2"/>
<protein>
    <submittedName>
        <fullName evidence="1">Uncharacterized protein</fullName>
    </submittedName>
</protein>
<organism evidence="1 2">
    <name type="scientific">Yoonia vestfoldensis</name>
    <dbReference type="NCBI Taxonomy" id="245188"/>
    <lineage>
        <taxon>Bacteria</taxon>
        <taxon>Pseudomonadati</taxon>
        <taxon>Pseudomonadota</taxon>
        <taxon>Alphaproteobacteria</taxon>
        <taxon>Rhodobacterales</taxon>
        <taxon>Paracoccaceae</taxon>
        <taxon>Yoonia</taxon>
    </lineage>
</organism>
<keyword evidence="2" id="KW-1185">Reference proteome</keyword>
<dbReference type="EMBL" id="CP021431">
    <property type="protein sequence ID" value="ART99381.1"/>
    <property type="molecule type" value="Genomic_DNA"/>
</dbReference>
<name>A0A1Y0E7M2_9RHOB</name>
<sequence length="160" mass="17891">MSYERALNRAKSINAKTFLSIERLPHGLGFVASYANDQSLRCVGQTIIHHADGRYGIVLDQNGFVAAEMEARDLLYRAGVFPAGAPSQPEPNQPEPEQPPLTAQNALRMETVLRLHYPELDDVDNLLASALCDLRHFADRHGLDFGAQDHTGFFQYIDQR</sequence>
<gene>
    <name evidence="1" type="ORF">LOKVESSMR4R_00033</name>
</gene>
<reference evidence="1 2" key="1">
    <citation type="submission" date="2017-05" db="EMBL/GenBank/DDBJ databases">
        <title>Genome Sequence of Loktanella vestfoldensis Strain SMR4r Isolated from a Culture of the Diatom Skeletonema marinoi.</title>
        <authorList>
            <person name="Topel M."/>
            <person name="Pinder M.I.M."/>
            <person name="Johansson O.N."/>
            <person name="Kourtchenko O."/>
            <person name="Godhe A."/>
            <person name="Clarke A.K."/>
        </authorList>
    </citation>
    <scope>NUCLEOTIDE SEQUENCE [LARGE SCALE GENOMIC DNA]</scope>
    <source>
        <strain evidence="1 2">SMR4r</strain>
    </source>
</reference>
<evidence type="ECO:0000313" key="1">
    <source>
        <dbReference type="EMBL" id="ART99381.1"/>
    </source>
</evidence>